<evidence type="ECO:0000256" key="1">
    <source>
        <dbReference type="ARBA" id="ARBA00022679"/>
    </source>
</evidence>
<dbReference type="InterPro" id="IPR051283">
    <property type="entry name" value="Sec_Metabolite_Acyltrans"/>
</dbReference>
<keyword evidence="3" id="KW-1185">Reference proteome</keyword>
<gene>
    <name evidence="2" type="ORF">FHETE_2445</name>
</gene>
<organism evidence="2 3">
    <name type="scientific">Fusarium heterosporum</name>
    <dbReference type="NCBI Taxonomy" id="42747"/>
    <lineage>
        <taxon>Eukaryota</taxon>
        <taxon>Fungi</taxon>
        <taxon>Dikarya</taxon>
        <taxon>Ascomycota</taxon>
        <taxon>Pezizomycotina</taxon>
        <taxon>Sordariomycetes</taxon>
        <taxon>Hypocreomycetidae</taxon>
        <taxon>Hypocreales</taxon>
        <taxon>Nectriaceae</taxon>
        <taxon>Fusarium</taxon>
        <taxon>Fusarium heterosporum species complex</taxon>
    </lineage>
</organism>
<keyword evidence="1 2" id="KW-0808">Transferase</keyword>
<evidence type="ECO:0000313" key="3">
    <source>
        <dbReference type="Proteomes" id="UP000567885"/>
    </source>
</evidence>
<comment type="caution">
    <text evidence="2">The sequence shown here is derived from an EMBL/GenBank/DDBJ whole genome shotgun (WGS) entry which is preliminary data.</text>
</comment>
<accession>A0A8H5WUC7</accession>
<protein>
    <submittedName>
        <fullName evidence="2">Hydroxycinnamoyl-CoA shikimate quinate hydroxycinnamoyltransferase</fullName>
    </submittedName>
</protein>
<dbReference type="PANTHER" id="PTHR31896">
    <property type="entry name" value="FAMILY REGULATORY PROTEIN, PUTATIVE (AFU_ORTHOLOGUE AFUA_3G14730)-RELATED"/>
    <property type="match status" value="1"/>
</dbReference>
<evidence type="ECO:0000313" key="2">
    <source>
        <dbReference type="EMBL" id="KAF5675842.1"/>
    </source>
</evidence>
<dbReference type="InterPro" id="IPR023213">
    <property type="entry name" value="CAT-like_dom_sf"/>
</dbReference>
<reference evidence="2 3" key="1">
    <citation type="submission" date="2020-05" db="EMBL/GenBank/DDBJ databases">
        <title>Identification and distribution of gene clusters putatively required for synthesis of sphingolipid metabolism inhibitors in phylogenetically diverse species of the filamentous fungus Fusarium.</title>
        <authorList>
            <person name="Kim H.-S."/>
            <person name="Busman M."/>
            <person name="Brown D.W."/>
            <person name="Divon H."/>
            <person name="Uhlig S."/>
            <person name="Proctor R.H."/>
        </authorList>
    </citation>
    <scope>NUCLEOTIDE SEQUENCE [LARGE SCALE GENOMIC DNA]</scope>
    <source>
        <strain evidence="2 3">NRRL 20693</strain>
    </source>
</reference>
<dbReference type="Proteomes" id="UP000567885">
    <property type="component" value="Unassembled WGS sequence"/>
</dbReference>
<dbReference type="PANTHER" id="PTHR31896:SF64">
    <property type="entry name" value="TRICHOTHECENE 3-O-ACETYLTRANSFERASE"/>
    <property type="match status" value="1"/>
</dbReference>
<dbReference type="AlphaFoldDB" id="A0A8H5WUC7"/>
<dbReference type="EMBL" id="JAAGWQ010000037">
    <property type="protein sequence ID" value="KAF5675842.1"/>
    <property type="molecule type" value="Genomic_DNA"/>
</dbReference>
<dbReference type="OrthoDB" id="444127at2759"/>
<sequence>MADIEILVVESTRLLIPGEEKAMPLSLLDCTAANFSNASAIWLFQKPTSAFGDEFNLAHHLRESLRITLRSYPHWMGHLKAIEGTDGLVSSEAKQFPPHARRYGRLYAHFGTDNDPGVEYVFAKSSATLDSLYPSNRTSQQCFWSCDSSIFTKFLASVPISQPLKHSTKNDDGKLHPLLAIQVTMLACGGFVLAMNASHPLADATTSIALLKDWASVSRSVLEGRPLPTLSPTFDHALIDNHASGDISANEPDEAILRQAEALPMNRYDWWVPESAPPWPFAIPEPFATDDLQPTGKAMPWTEWDLASPVSNYVIHLSKEQVNFLSNKANNSASQKLSQHDAILGHIWSCIARARGLETDTELIHCDLVYGVRSSFQLDDRFLGSPTVMMSVELPGSEVSDSSNLTQVATQVRTTLKQIADPLNLAAHLHSVAFEKSPQRIWQAFLGRRHILVTTWARAGVYDIDFGLGSVCSYAEGVVPEMDGIILIKEAPGPRAEYWTDNGVDISIHIKKDDMERLLKDPLLFPAVA</sequence>
<dbReference type="Pfam" id="PF02458">
    <property type="entry name" value="Transferase"/>
    <property type="match status" value="1"/>
</dbReference>
<proteinExistence type="predicted"/>
<dbReference type="Gene3D" id="3.30.559.10">
    <property type="entry name" value="Chloramphenicol acetyltransferase-like domain"/>
    <property type="match status" value="2"/>
</dbReference>
<dbReference type="GO" id="GO:0016740">
    <property type="term" value="F:transferase activity"/>
    <property type="evidence" value="ECO:0007669"/>
    <property type="project" value="UniProtKB-KW"/>
</dbReference>
<name>A0A8H5WUC7_FUSHE</name>